<dbReference type="AlphaFoldDB" id="A0A6B2L8S7"/>
<protein>
    <recommendedName>
        <fullName evidence="2">Calcium-regulated actin-bundling protein C-terminal domain-containing protein</fullName>
    </recommendedName>
</protein>
<dbReference type="InterPro" id="IPR040810">
    <property type="entry name" value="F_actin_bund_C"/>
</dbReference>
<keyword evidence="1" id="KW-0175">Coiled coil</keyword>
<dbReference type="InterPro" id="IPR018247">
    <property type="entry name" value="EF_Hand_1_Ca_BS"/>
</dbReference>
<evidence type="ECO:0000256" key="1">
    <source>
        <dbReference type="SAM" id="Coils"/>
    </source>
</evidence>
<evidence type="ECO:0000313" key="3">
    <source>
        <dbReference type="EMBL" id="NDV33453.1"/>
    </source>
</evidence>
<organism evidence="3">
    <name type="scientific">Arcella intermedia</name>
    <dbReference type="NCBI Taxonomy" id="1963864"/>
    <lineage>
        <taxon>Eukaryota</taxon>
        <taxon>Amoebozoa</taxon>
        <taxon>Tubulinea</taxon>
        <taxon>Elardia</taxon>
        <taxon>Arcellinida</taxon>
        <taxon>Sphaerothecina</taxon>
        <taxon>Arcellidae</taxon>
        <taxon>Arcella</taxon>
    </lineage>
</organism>
<dbReference type="GO" id="GO:0051764">
    <property type="term" value="P:actin crosslink formation"/>
    <property type="evidence" value="ECO:0007669"/>
    <property type="project" value="TreeGrafter"/>
</dbReference>
<name>A0A6B2L8S7_9EUKA</name>
<feature type="domain" description="Calcium-regulated actin-bundling protein C-terminal" evidence="2">
    <location>
        <begin position="174"/>
        <end position="258"/>
    </location>
</feature>
<dbReference type="PROSITE" id="PS00018">
    <property type="entry name" value="EF_HAND_1"/>
    <property type="match status" value="1"/>
</dbReference>
<dbReference type="Pfam" id="PF18060">
    <property type="entry name" value="F_actin_bund_C"/>
    <property type="match status" value="1"/>
</dbReference>
<dbReference type="GO" id="GO:0030863">
    <property type="term" value="C:cortical cytoskeleton"/>
    <property type="evidence" value="ECO:0007669"/>
    <property type="project" value="TreeGrafter"/>
</dbReference>
<accession>A0A6B2L8S7</accession>
<reference evidence="3" key="1">
    <citation type="journal article" date="2020" name="J. Eukaryot. Microbiol.">
        <title>De novo Sequencing, Assembly and Annotation of the Transcriptome for the Free-Living Testate Amoeba Arcella intermedia.</title>
        <authorList>
            <person name="Ribeiro G.M."/>
            <person name="Porfirio-Sousa A.L."/>
            <person name="Maurer-Alcala X.X."/>
            <person name="Katz L.A."/>
            <person name="Lahr D.J.G."/>
        </authorList>
    </citation>
    <scope>NUCLEOTIDE SEQUENCE</scope>
</reference>
<feature type="coiled-coil region" evidence="1">
    <location>
        <begin position="240"/>
        <end position="274"/>
    </location>
</feature>
<dbReference type="PANTHER" id="PTHR37009">
    <property type="entry name" value="EF-HAND DOMAIN-CONTAINING PROTEIN"/>
    <property type="match status" value="1"/>
</dbReference>
<evidence type="ECO:0000259" key="2">
    <source>
        <dbReference type="Pfam" id="PF18060"/>
    </source>
</evidence>
<dbReference type="InterPro" id="IPR053356">
    <property type="entry name" value="Calcium-reg_actin-bundling"/>
</dbReference>
<dbReference type="GO" id="GO:0030046">
    <property type="term" value="P:parallel actin filament bundle assembly"/>
    <property type="evidence" value="ECO:0007669"/>
    <property type="project" value="TreeGrafter"/>
</dbReference>
<sequence>MNAFWKEVGSGAEKVWAFWTKIKELDQQQFNAIPAAKRPEKYTEGNALDEFWSHKYLESQGKTLSVVEFRQEFKKIDANSDKNMGLLEFLIWEYKFTVDELMKRPQGGESGEVLKAQAMLAEVETRFKAAQAALDQASVTEAKAKSTKEQAVKSADEATKTAASAAAAAAEQQAAVDALKAQEDAHAAKTAELTAKAEAGGVSGMKAKNELAQHLSEDPLPLRKAKLTAEAAAKKTDKANLAAQAAKDAAEKDKRAAEEAAAAAEKDRISAETAVKEGEQALVDAEAYLAEQKAKGTGETHGTFWWLDREIAERKKYMPKTGTAKLIF</sequence>
<dbReference type="EMBL" id="GIBP01004484">
    <property type="protein sequence ID" value="NDV33453.1"/>
    <property type="molecule type" value="Transcribed_RNA"/>
</dbReference>
<dbReference type="GO" id="GO:0051015">
    <property type="term" value="F:actin filament binding"/>
    <property type="evidence" value="ECO:0007669"/>
    <property type="project" value="TreeGrafter"/>
</dbReference>
<dbReference type="PANTHER" id="PTHR37009:SF1">
    <property type="entry name" value="CALCIUM-REGULATED ACTIN-BUNDLING PROTEIN"/>
    <property type="match status" value="1"/>
</dbReference>
<proteinExistence type="predicted"/>